<evidence type="ECO:0000313" key="4">
    <source>
        <dbReference type="EMBL" id="KAF6204087.1"/>
    </source>
</evidence>
<sequence>MESVPLLTTPSTASVPVITATGVPRTGSSTTFPNFPRSRLYNFWPLTLPTFIACCHEEIRELCEAEAKRRKLWLDAVGKKTVSANAKMCSFHFITGAPSNSDDHPDYVPTLHMRSYRNVDGKDANELNHLLKSTNSKIYRDYKHKDGLDSSLHGFERNLVPEKVLNVVKLKDGRRCFLIKWKDDLCPDFVTTDDANQKCPDLVIKFYEHLISWAE</sequence>
<gene>
    <name evidence="4" type="ORF">GE061_002427</name>
</gene>
<dbReference type="SMART" id="SM00300">
    <property type="entry name" value="ChSh"/>
    <property type="match status" value="1"/>
</dbReference>
<dbReference type="GO" id="GO:0005634">
    <property type="term" value="C:nucleus"/>
    <property type="evidence" value="ECO:0007669"/>
    <property type="project" value="UniProtKB-SubCell"/>
</dbReference>
<evidence type="ECO:0000313" key="5">
    <source>
        <dbReference type="Proteomes" id="UP000466442"/>
    </source>
</evidence>
<dbReference type="InterPro" id="IPR008251">
    <property type="entry name" value="Chromo_shadow_dom"/>
</dbReference>
<dbReference type="Gene3D" id="2.40.50.40">
    <property type="match status" value="1"/>
</dbReference>
<evidence type="ECO:0000256" key="1">
    <source>
        <dbReference type="ARBA" id="ARBA00004123"/>
    </source>
</evidence>
<dbReference type="CDD" id="cd00034">
    <property type="entry name" value="CSD"/>
    <property type="match status" value="1"/>
</dbReference>
<dbReference type="Pfam" id="PF01393">
    <property type="entry name" value="Chromo_shadow"/>
    <property type="match status" value="1"/>
</dbReference>
<keyword evidence="2" id="KW-0539">Nucleus</keyword>
<dbReference type="InterPro" id="IPR016197">
    <property type="entry name" value="Chromo-like_dom_sf"/>
</dbReference>
<reference evidence="4" key="1">
    <citation type="journal article" date="2021" name="Mol. Ecol. Resour.">
        <title>Apolygus lucorum genome provides insights into omnivorousness and mesophyll feeding.</title>
        <authorList>
            <person name="Liu Y."/>
            <person name="Liu H."/>
            <person name="Wang H."/>
            <person name="Huang T."/>
            <person name="Liu B."/>
            <person name="Yang B."/>
            <person name="Yin L."/>
            <person name="Li B."/>
            <person name="Zhang Y."/>
            <person name="Zhang S."/>
            <person name="Jiang F."/>
            <person name="Zhang X."/>
            <person name="Ren Y."/>
            <person name="Wang B."/>
            <person name="Wang S."/>
            <person name="Lu Y."/>
            <person name="Wu K."/>
            <person name="Fan W."/>
            <person name="Wang G."/>
        </authorList>
    </citation>
    <scope>NUCLEOTIDE SEQUENCE</scope>
    <source>
        <strain evidence="4">12Hb</strain>
    </source>
</reference>
<dbReference type="SUPFAM" id="SSF54160">
    <property type="entry name" value="Chromo domain-like"/>
    <property type="match status" value="1"/>
</dbReference>
<dbReference type="OrthoDB" id="273092at2759"/>
<dbReference type="Proteomes" id="UP000466442">
    <property type="component" value="Unassembled WGS sequence"/>
</dbReference>
<protein>
    <recommendedName>
        <fullName evidence="3">Chromo domain-containing protein</fullName>
    </recommendedName>
</protein>
<accession>A0A8S9X540</accession>
<dbReference type="AlphaFoldDB" id="A0A8S9X540"/>
<proteinExistence type="predicted"/>
<dbReference type="InterPro" id="IPR000953">
    <property type="entry name" value="Chromo/chromo_shadow_dom"/>
</dbReference>
<organism evidence="4 5">
    <name type="scientific">Apolygus lucorum</name>
    <name type="common">Small green plant bug</name>
    <name type="synonym">Lygocoris lucorum</name>
    <dbReference type="NCBI Taxonomy" id="248454"/>
    <lineage>
        <taxon>Eukaryota</taxon>
        <taxon>Metazoa</taxon>
        <taxon>Ecdysozoa</taxon>
        <taxon>Arthropoda</taxon>
        <taxon>Hexapoda</taxon>
        <taxon>Insecta</taxon>
        <taxon>Pterygota</taxon>
        <taxon>Neoptera</taxon>
        <taxon>Paraneoptera</taxon>
        <taxon>Hemiptera</taxon>
        <taxon>Heteroptera</taxon>
        <taxon>Panheteroptera</taxon>
        <taxon>Cimicomorpha</taxon>
        <taxon>Miridae</taxon>
        <taxon>Mirini</taxon>
        <taxon>Apolygus</taxon>
    </lineage>
</organism>
<dbReference type="GO" id="GO:0005694">
    <property type="term" value="C:chromosome"/>
    <property type="evidence" value="ECO:0007669"/>
    <property type="project" value="UniProtKB-ARBA"/>
</dbReference>
<evidence type="ECO:0000259" key="3">
    <source>
        <dbReference type="PROSITE" id="PS50013"/>
    </source>
</evidence>
<dbReference type="PROSITE" id="PS50013">
    <property type="entry name" value="CHROMO_2"/>
    <property type="match status" value="1"/>
</dbReference>
<comment type="caution">
    <text evidence="4">The sequence shown here is derived from an EMBL/GenBank/DDBJ whole genome shotgun (WGS) entry which is preliminary data.</text>
</comment>
<feature type="domain" description="Chromo" evidence="3">
    <location>
        <begin position="159"/>
        <end position="215"/>
    </location>
</feature>
<evidence type="ECO:0000256" key="2">
    <source>
        <dbReference type="ARBA" id="ARBA00023242"/>
    </source>
</evidence>
<comment type="subcellular location">
    <subcellularLocation>
        <location evidence="1">Nucleus</location>
    </subcellularLocation>
</comment>
<keyword evidence="5" id="KW-1185">Reference proteome</keyword>
<name>A0A8S9X540_APOLU</name>
<dbReference type="EMBL" id="WIXP02000010">
    <property type="protein sequence ID" value="KAF6204087.1"/>
    <property type="molecule type" value="Genomic_DNA"/>
</dbReference>